<evidence type="ECO:0000256" key="4">
    <source>
        <dbReference type="ARBA" id="ARBA00022475"/>
    </source>
</evidence>
<dbReference type="RefSeq" id="WP_335958679.1">
    <property type="nucleotide sequence ID" value="NZ_JAXBLX010000002.1"/>
</dbReference>
<dbReference type="Proteomes" id="UP001589838">
    <property type="component" value="Unassembled WGS sequence"/>
</dbReference>
<dbReference type="CDD" id="cd00082">
    <property type="entry name" value="HisKA"/>
    <property type="match status" value="1"/>
</dbReference>
<keyword evidence="7 14" id="KW-0812">Transmembrane</keyword>
<dbReference type="SMART" id="SM00388">
    <property type="entry name" value="HisKA"/>
    <property type="match status" value="1"/>
</dbReference>
<dbReference type="InterPro" id="IPR003594">
    <property type="entry name" value="HATPase_dom"/>
</dbReference>
<evidence type="ECO:0000256" key="9">
    <source>
        <dbReference type="ARBA" id="ARBA00022777"/>
    </source>
</evidence>
<dbReference type="Pfam" id="PF07694">
    <property type="entry name" value="5TM-5TMR_LYT"/>
    <property type="match status" value="1"/>
</dbReference>
<dbReference type="PRINTS" id="PR00344">
    <property type="entry name" value="BCTRLSENSOR"/>
</dbReference>
<organism evidence="16 17">
    <name type="scientific">Halalkalibacter kiskunsagensis</name>
    <dbReference type="NCBI Taxonomy" id="1548599"/>
    <lineage>
        <taxon>Bacteria</taxon>
        <taxon>Bacillati</taxon>
        <taxon>Bacillota</taxon>
        <taxon>Bacilli</taxon>
        <taxon>Bacillales</taxon>
        <taxon>Bacillaceae</taxon>
        <taxon>Halalkalibacter</taxon>
    </lineage>
</organism>
<comment type="catalytic activity">
    <reaction evidence="1">
        <text>ATP + protein L-histidine = ADP + protein N-phospho-L-histidine.</text>
        <dbReference type="EC" id="2.7.13.3"/>
    </reaction>
</comment>
<evidence type="ECO:0000256" key="2">
    <source>
        <dbReference type="ARBA" id="ARBA00004651"/>
    </source>
</evidence>
<dbReference type="PROSITE" id="PS50109">
    <property type="entry name" value="HIS_KIN"/>
    <property type="match status" value="1"/>
</dbReference>
<evidence type="ECO:0000256" key="3">
    <source>
        <dbReference type="ARBA" id="ARBA00012438"/>
    </source>
</evidence>
<dbReference type="Gene3D" id="3.30.565.10">
    <property type="entry name" value="Histidine kinase-like ATPase, C-terminal domain"/>
    <property type="match status" value="1"/>
</dbReference>
<feature type="domain" description="Histidine kinase" evidence="15">
    <location>
        <begin position="213"/>
        <end position="417"/>
    </location>
</feature>
<feature type="transmembrane region" description="Helical" evidence="14">
    <location>
        <begin position="128"/>
        <end position="151"/>
    </location>
</feature>
<evidence type="ECO:0000256" key="12">
    <source>
        <dbReference type="ARBA" id="ARBA00023012"/>
    </source>
</evidence>
<dbReference type="Gene3D" id="1.10.287.130">
    <property type="match status" value="1"/>
</dbReference>
<dbReference type="PANTHER" id="PTHR43065:SF46">
    <property type="entry name" value="C4-DICARBOXYLATE TRANSPORT SENSOR PROTEIN DCTB"/>
    <property type="match status" value="1"/>
</dbReference>
<accession>A0ABV6KDV5</accession>
<feature type="transmembrane region" description="Helical" evidence="14">
    <location>
        <begin position="98"/>
        <end position="116"/>
    </location>
</feature>
<keyword evidence="5" id="KW-0597">Phosphoprotein</keyword>
<sequence>MIAEKLLLNVLIVLMPLMVMSFFVNDRKESQSKVILTTLLAIAAVLCMVFAFEEQGLYWDLRYVLLVLAFLYGGRRAGWIVCGVILLTRTYLGGDHIIIGYVVVVVSSTIFNLYANRYRQVNQKWKRVCFVISLVFLPTFIQLTLLTIYLQLLGDFQYQFGQVIFYIFVLMGTLIVAVGFATLLLEQMLERRRMQEEMERAVKMNAISELAASIAHEVRNPLTVVKGFLQLMQKDEKGKNNDYFSIALCEMNRAEEIISDYLNFAKPHSKNVQVMEVNQVLREIVNILTPYALKENVELKIEGSNKTTVRSDQNQFKQVLINLIKNAIEATPKNGKVNVDLEEDKTVVKITITDTGKGMSNEQLTNIGTLFYSTKDKGTGLGTMVSFRIIAEMGGTLRYESKVNVGTKVTIVLPVDSNILHNE</sequence>
<evidence type="ECO:0000256" key="13">
    <source>
        <dbReference type="ARBA" id="ARBA00023136"/>
    </source>
</evidence>
<feature type="transmembrane region" description="Helical" evidence="14">
    <location>
        <begin position="30"/>
        <end position="51"/>
    </location>
</feature>
<dbReference type="InterPro" id="IPR003661">
    <property type="entry name" value="HisK_dim/P_dom"/>
</dbReference>
<keyword evidence="12" id="KW-0902">Two-component regulatory system</keyword>
<keyword evidence="6" id="KW-0808">Transferase</keyword>
<name>A0ABV6KDV5_9BACI</name>
<evidence type="ECO:0000313" key="16">
    <source>
        <dbReference type="EMBL" id="MFC0471145.1"/>
    </source>
</evidence>
<evidence type="ECO:0000256" key="7">
    <source>
        <dbReference type="ARBA" id="ARBA00022692"/>
    </source>
</evidence>
<dbReference type="InterPro" id="IPR011620">
    <property type="entry name" value="Sig_transdc_His_kinase_LytS_TM"/>
</dbReference>
<evidence type="ECO:0000256" key="11">
    <source>
        <dbReference type="ARBA" id="ARBA00022989"/>
    </source>
</evidence>
<dbReference type="GO" id="GO:0005524">
    <property type="term" value="F:ATP binding"/>
    <property type="evidence" value="ECO:0007669"/>
    <property type="project" value="UniProtKB-KW"/>
</dbReference>
<evidence type="ECO:0000259" key="15">
    <source>
        <dbReference type="PROSITE" id="PS50109"/>
    </source>
</evidence>
<keyword evidence="11 14" id="KW-1133">Transmembrane helix</keyword>
<comment type="subcellular location">
    <subcellularLocation>
        <location evidence="2">Cell membrane</location>
        <topology evidence="2">Multi-pass membrane protein</topology>
    </subcellularLocation>
</comment>
<dbReference type="EMBL" id="JBHLUX010000030">
    <property type="protein sequence ID" value="MFC0471145.1"/>
    <property type="molecule type" value="Genomic_DNA"/>
</dbReference>
<keyword evidence="9" id="KW-0418">Kinase</keyword>
<feature type="transmembrane region" description="Helical" evidence="14">
    <location>
        <begin position="163"/>
        <end position="185"/>
    </location>
</feature>
<evidence type="ECO:0000313" key="17">
    <source>
        <dbReference type="Proteomes" id="UP001589838"/>
    </source>
</evidence>
<dbReference type="InterPro" id="IPR004358">
    <property type="entry name" value="Sig_transdc_His_kin-like_C"/>
</dbReference>
<evidence type="ECO:0000256" key="10">
    <source>
        <dbReference type="ARBA" id="ARBA00022840"/>
    </source>
</evidence>
<dbReference type="SUPFAM" id="SSF55874">
    <property type="entry name" value="ATPase domain of HSP90 chaperone/DNA topoisomerase II/histidine kinase"/>
    <property type="match status" value="1"/>
</dbReference>
<dbReference type="InterPro" id="IPR036890">
    <property type="entry name" value="HATPase_C_sf"/>
</dbReference>
<keyword evidence="17" id="KW-1185">Reference proteome</keyword>
<dbReference type="SMART" id="SM00387">
    <property type="entry name" value="HATPase_c"/>
    <property type="match status" value="1"/>
</dbReference>
<dbReference type="InterPro" id="IPR036097">
    <property type="entry name" value="HisK_dim/P_sf"/>
</dbReference>
<dbReference type="SUPFAM" id="SSF47384">
    <property type="entry name" value="Homodimeric domain of signal transducing histidine kinase"/>
    <property type="match status" value="1"/>
</dbReference>
<feature type="transmembrane region" description="Helical" evidence="14">
    <location>
        <begin position="63"/>
        <end position="86"/>
    </location>
</feature>
<comment type="caution">
    <text evidence="16">The sequence shown here is derived from an EMBL/GenBank/DDBJ whole genome shotgun (WGS) entry which is preliminary data.</text>
</comment>
<gene>
    <name evidence="16" type="ORF">ACFFHM_11780</name>
</gene>
<evidence type="ECO:0000256" key="1">
    <source>
        <dbReference type="ARBA" id="ARBA00000085"/>
    </source>
</evidence>
<keyword evidence="8" id="KW-0547">Nucleotide-binding</keyword>
<protein>
    <recommendedName>
        <fullName evidence="3">histidine kinase</fullName>
        <ecNumber evidence="3">2.7.13.3</ecNumber>
    </recommendedName>
</protein>
<dbReference type="InterPro" id="IPR005467">
    <property type="entry name" value="His_kinase_dom"/>
</dbReference>
<dbReference type="Pfam" id="PF02518">
    <property type="entry name" value="HATPase_c"/>
    <property type="match status" value="1"/>
</dbReference>
<keyword evidence="10 16" id="KW-0067">ATP-binding</keyword>
<dbReference type="PANTHER" id="PTHR43065">
    <property type="entry name" value="SENSOR HISTIDINE KINASE"/>
    <property type="match status" value="1"/>
</dbReference>
<keyword evidence="4" id="KW-1003">Cell membrane</keyword>
<keyword evidence="13 14" id="KW-0472">Membrane</keyword>
<dbReference type="EC" id="2.7.13.3" evidence="3"/>
<evidence type="ECO:0000256" key="6">
    <source>
        <dbReference type="ARBA" id="ARBA00022679"/>
    </source>
</evidence>
<reference evidence="16 17" key="1">
    <citation type="submission" date="2024-09" db="EMBL/GenBank/DDBJ databases">
        <authorList>
            <person name="Sun Q."/>
            <person name="Mori K."/>
        </authorList>
    </citation>
    <scope>NUCLEOTIDE SEQUENCE [LARGE SCALE GENOMIC DNA]</scope>
    <source>
        <strain evidence="16 17">NCAIM B.02610</strain>
    </source>
</reference>
<evidence type="ECO:0000256" key="5">
    <source>
        <dbReference type="ARBA" id="ARBA00022553"/>
    </source>
</evidence>
<dbReference type="CDD" id="cd00075">
    <property type="entry name" value="HATPase"/>
    <property type="match status" value="1"/>
</dbReference>
<evidence type="ECO:0000256" key="14">
    <source>
        <dbReference type="SAM" id="Phobius"/>
    </source>
</evidence>
<evidence type="ECO:0000256" key="8">
    <source>
        <dbReference type="ARBA" id="ARBA00022741"/>
    </source>
</evidence>
<proteinExistence type="predicted"/>
<feature type="transmembrane region" description="Helical" evidence="14">
    <location>
        <begin position="7"/>
        <end position="24"/>
    </location>
</feature>
<dbReference type="Pfam" id="PF00512">
    <property type="entry name" value="HisKA"/>
    <property type="match status" value="1"/>
</dbReference>
<dbReference type="Gene3D" id="1.10.1760.20">
    <property type="match status" value="1"/>
</dbReference>